<reference evidence="7 8" key="1">
    <citation type="journal article" date="2020" name="bioRxiv">
        <title>Sequence and annotation of 42 cannabis genomes reveals extensive copy number variation in cannabinoid synthesis and pathogen resistance genes.</title>
        <authorList>
            <person name="Mckernan K.J."/>
            <person name="Helbert Y."/>
            <person name="Kane L.T."/>
            <person name="Ebling H."/>
            <person name="Zhang L."/>
            <person name="Liu B."/>
            <person name="Eaton Z."/>
            <person name="Mclaughlin S."/>
            <person name="Kingan S."/>
            <person name="Baybayan P."/>
            <person name="Concepcion G."/>
            <person name="Jordan M."/>
            <person name="Riva A."/>
            <person name="Barbazuk W."/>
            <person name="Harkins T."/>
        </authorList>
    </citation>
    <scope>NUCLEOTIDE SEQUENCE [LARGE SCALE GENOMIC DNA]</scope>
    <source>
        <strain evidence="8">cv. Jamaican Lion 4</strain>
        <tissue evidence="7">Leaf</tissue>
    </source>
</reference>
<dbReference type="InterPro" id="IPR008801">
    <property type="entry name" value="RALF"/>
</dbReference>
<dbReference type="PANTHER" id="PTHR33136">
    <property type="entry name" value="RAPID ALKALINIZATION FACTOR-LIKE"/>
    <property type="match status" value="1"/>
</dbReference>
<keyword evidence="4" id="KW-0372">Hormone</keyword>
<comment type="subcellular location">
    <subcellularLocation>
        <location evidence="1">Secreted</location>
    </subcellularLocation>
</comment>
<accession>A0A7J6GPH7</accession>
<dbReference type="AlphaFoldDB" id="A0A7J6GPH7"/>
<proteinExistence type="inferred from homology"/>
<evidence type="ECO:0000256" key="3">
    <source>
        <dbReference type="ARBA" id="ARBA00022525"/>
    </source>
</evidence>
<gene>
    <name evidence="7" type="ORF">G4B88_000232</name>
</gene>
<evidence type="ECO:0000256" key="5">
    <source>
        <dbReference type="ARBA" id="ARBA00022729"/>
    </source>
</evidence>
<dbReference type="GO" id="GO:0040008">
    <property type="term" value="P:regulation of growth"/>
    <property type="evidence" value="ECO:0007669"/>
    <property type="project" value="UniProtKB-ARBA"/>
</dbReference>
<name>A0A7J6GPH7_CANSA</name>
<dbReference type="GO" id="GO:0005179">
    <property type="term" value="F:hormone activity"/>
    <property type="evidence" value="ECO:0007669"/>
    <property type="project" value="UniProtKB-KW"/>
</dbReference>
<evidence type="ECO:0000313" key="8">
    <source>
        <dbReference type="Proteomes" id="UP000583929"/>
    </source>
</evidence>
<dbReference type="EMBL" id="JAATIQ010000089">
    <property type="protein sequence ID" value="KAF4384836.1"/>
    <property type="molecule type" value="Genomic_DNA"/>
</dbReference>
<comment type="caution">
    <text evidence="7">The sequence shown here is derived from an EMBL/GenBank/DDBJ whole genome shotgun (WGS) entry which is preliminary data.</text>
</comment>
<dbReference type="GO" id="GO:0019722">
    <property type="term" value="P:calcium-mediated signaling"/>
    <property type="evidence" value="ECO:0007669"/>
    <property type="project" value="TreeGrafter"/>
</dbReference>
<comment type="similarity">
    <text evidence="2">Belongs to the plant rapid alkalinization factor (RALF) family.</text>
</comment>
<keyword evidence="5" id="KW-0732">Signal</keyword>
<dbReference type="PANTHER" id="PTHR33136:SF13">
    <property type="entry name" value="OS10G0328900 PROTEIN"/>
    <property type="match status" value="1"/>
</dbReference>
<sequence length="147" mass="16172">MEHRLSWGRSTSSGGKCEGSIAECMAENEFDMDSEINRRILATTDYISYGALQRNTVPCSRKGASYYNCKQGAEANPYNRDCSSITRCQPSSGFMSSAFGLDETTGEGEPSMPISVFKSLILCSKSFIRLPISSSSLQVKEDETSRF</sequence>
<keyword evidence="8" id="KW-1185">Reference proteome</keyword>
<organism evidence="7 8">
    <name type="scientific">Cannabis sativa</name>
    <name type="common">Hemp</name>
    <name type="synonym">Marijuana</name>
    <dbReference type="NCBI Taxonomy" id="3483"/>
    <lineage>
        <taxon>Eukaryota</taxon>
        <taxon>Viridiplantae</taxon>
        <taxon>Streptophyta</taxon>
        <taxon>Embryophyta</taxon>
        <taxon>Tracheophyta</taxon>
        <taxon>Spermatophyta</taxon>
        <taxon>Magnoliopsida</taxon>
        <taxon>eudicotyledons</taxon>
        <taxon>Gunneridae</taxon>
        <taxon>Pentapetalae</taxon>
        <taxon>rosids</taxon>
        <taxon>fabids</taxon>
        <taxon>Rosales</taxon>
        <taxon>Cannabaceae</taxon>
        <taxon>Cannabis</taxon>
    </lineage>
</organism>
<dbReference type="GO" id="GO:0009506">
    <property type="term" value="C:plasmodesma"/>
    <property type="evidence" value="ECO:0007669"/>
    <property type="project" value="TreeGrafter"/>
</dbReference>
<dbReference type="GO" id="GO:0005576">
    <property type="term" value="C:extracellular region"/>
    <property type="evidence" value="ECO:0007669"/>
    <property type="project" value="UniProtKB-SubCell"/>
</dbReference>
<keyword evidence="6" id="KW-1015">Disulfide bond</keyword>
<dbReference type="Pfam" id="PF05498">
    <property type="entry name" value="RALF"/>
    <property type="match status" value="1"/>
</dbReference>
<evidence type="ECO:0000256" key="1">
    <source>
        <dbReference type="ARBA" id="ARBA00004613"/>
    </source>
</evidence>
<keyword evidence="3" id="KW-0964">Secreted</keyword>
<protein>
    <submittedName>
        <fullName evidence="7">Uncharacterized protein</fullName>
    </submittedName>
</protein>
<evidence type="ECO:0000256" key="2">
    <source>
        <dbReference type="ARBA" id="ARBA00009178"/>
    </source>
</evidence>
<evidence type="ECO:0000256" key="6">
    <source>
        <dbReference type="ARBA" id="ARBA00023157"/>
    </source>
</evidence>
<evidence type="ECO:0000256" key="4">
    <source>
        <dbReference type="ARBA" id="ARBA00022702"/>
    </source>
</evidence>
<evidence type="ECO:0000313" key="7">
    <source>
        <dbReference type="EMBL" id="KAF4384836.1"/>
    </source>
</evidence>
<dbReference type="Proteomes" id="UP000583929">
    <property type="component" value="Unassembled WGS sequence"/>
</dbReference>